<dbReference type="EMBL" id="FXTZ01000002">
    <property type="protein sequence ID" value="SMP11253.1"/>
    <property type="molecule type" value="Genomic_DNA"/>
</dbReference>
<name>A0ABY1NM63_9FLAO</name>
<sequence>MINLVIMAKCLNSICAVSHTAKGDFLQGIISAPARRALEKEKINSLEKLSQYSEKEILQMHGFGKNAMEKLKIYMMENDIYFKNNDTQHPLNNN</sequence>
<dbReference type="Proteomes" id="UP001157960">
    <property type="component" value="Unassembled WGS sequence"/>
</dbReference>
<reference evidence="1 2" key="1">
    <citation type="submission" date="2017-05" db="EMBL/GenBank/DDBJ databases">
        <authorList>
            <person name="Varghese N."/>
            <person name="Submissions S."/>
        </authorList>
    </citation>
    <scope>NUCLEOTIDE SEQUENCE [LARGE SCALE GENOMIC DNA]</scope>
    <source>
        <strain evidence="1 2">DSM 28214</strain>
    </source>
</reference>
<gene>
    <name evidence="1" type="ORF">SAMN06264346_102305</name>
</gene>
<dbReference type="Gene3D" id="1.10.150.20">
    <property type="entry name" value="5' to 3' exonuclease, C-terminal subdomain"/>
    <property type="match status" value="1"/>
</dbReference>
<dbReference type="RefSeq" id="WP_283421345.1">
    <property type="nucleotide sequence ID" value="NZ_FXTZ01000002.1"/>
</dbReference>
<evidence type="ECO:0000313" key="2">
    <source>
        <dbReference type="Proteomes" id="UP001157960"/>
    </source>
</evidence>
<comment type="caution">
    <text evidence="1">The sequence shown here is derived from an EMBL/GenBank/DDBJ whole genome shotgun (WGS) entry which is preliminary data.</text>
</comment>
<evidence type="ECO:0008006" key="3">
    <source>
        <dbReference type="Google" id="ProtNLM"/>
    </source>
</evidence>
<protein>
    <recommendedName>
        <fullName evidence="3">RNA polymerase alpha subunit C-terminal domain-containing protein</fullName>
    </recommendedName>
</protein>
<evidence type="ECO:0000313" key="1">
    <source>
        <dbReference type="EMBL" id="SMP11253.1"/>
    </source>
</evidence>
<dbReference type="SUPFAM" id="SSF47789">
    <property type="entry name" value="C-terminal domain of RNA polymerase alpha subunit"/>
    <property type="match status" value="1"/>
</dbReference>
<accession>A0ABY1NM63</accession>
<organism evidence="1 2">
    <name type="scientific">Chryseobacterium profundimaris</name>
    <dbReference type="NCBI Taxonomy" id="1387275"/>
    <lineage>
        <taxon>Bacteria</taxon>
        <taxon>Pseudomonadati</taxon>
        <taxon>Bacteroidota</taxon>
        <taxon>Flavobacteriia</taxon>
        <taxon>Flavobacteriales</taxon>
        <taxon>Weeksellaceae</taxon>
        <taxon>Chryseobacterium group</taxon>
        <taxon>Chryseobacterium</taxon>
    </lineage>
</organism>
<keyword evidence="2" id="KW-1185">Reference proteome</keyword>
<proteinExistence type="predicted"/>